<evidence type="ECO:0000256" key="5">
    <source>
        <dbReference type="SAM" id="MobiDB-lite"/>
    </source>
</evidence>
<feature type="region of interest" description="Disordered" evidence="5">
    <location>
        <begin position="170"/>
        <end position="242"/>
    </location>
</feature>
<evidence type="ECO:0000256" key="7">
    <source>
        <dbReference type="SAM" id="SignalP"/>
    </source>
</evidence>
<keyword evidence="10" id="KW-1185">Reference proteome</keyword>
<dbReference type="InterPro" id="IPR052250">
    <property type="entry name" value="PDI_TMX3"/>
</dbReference>
<feature type="signal peptide" evidence="7">
    <location>
        <begin position="1"/>
        <end position="19"/>
    </location>
</feature>
<dbReference type="Pfam" id="PF00085">
    <property type="entry name" value="Thioredoxin"/>
    <property type="match status" value="2"/>
</dbReference>
<dbReference type="OrthoDB" id="72053at2759"/>
<feature type="compositionally biased region" description="Low complexity" evidence="5">
    <location>
        <begin position="171"/>
        <end position="184"/>
    </location>
</feature>
<dbReference type="GO" id="GO:0016020">
    <property type="term" value="C:membrane"/>
    <property type="evidence" value="ECO:0007669"/>
    <property type="project" value="UniProtKB-SubCell"/>
</dbReference>
<reference evidence="10" key="1">
    <citation type="submission" date="2016-02" db="EMBL/GenBank/DDBJ databases">
        <title>Comparative genomics of biotechnologically important yeasts.</title>
        <authorList>
            <consortium name="DOE Joint Genome Institute"/>
            <person name="Riley R."/>
            <person name="Haridas S."/>
            <person name="Wolfe K.H."/>
            <person name="Lopes M.R."/>
            <person name="Hittinger C.T."/>
            <person name="Goker M."/>
            <person name="Salamov A."/>
            <person name="Wisecaver J."/>
            <person name="Long T.M."/>
            <person name="Aerts A.L."/>
            <person name="Barry K."/>
            <person name="Choi C."/>
            <person name="Clum A."/>
            <person name="Coughlan A.Y."/>
            <person name="Deshpande S."/>
            <person name="Douglass A.P."/>
            <person name="Hanson S.J."/>
            <person name="Klenk H.-P."/>
            <person name="Labutti K."/>
            <person name="Lapidus A."/>
            <person name="Lindquist E."/>
            <person name="Lipzen A."/>
            <person name="Meier-Kolthoff J.P."/>
            <person name="Ohm R.A."/>
            <person name="Otillar R.P."/>
            <person name="Pangilinan J."/>
            <person name="Peng Y."/>
            <person name="Rokas A."/>
            <person name="Rosa C.A."/>
            <person name="Scheuner C."/>
            <person name="Sibirny A.A."/>
            <person name="Slot J.C."/>
            <person name="Stielow J.B."/>
            <person name="Sun H."/>
            <person name="Kurtzman C.P."/>
            <person name="Blackwell M."/>
            <person name="Jeffries T.W."/>
            <person name="Grigoriev I.V."/>
        </authorList>
    </citation>
    <scope>NUCLEOTIDE SEQUENCE [LARGE SCALE GENOMIC DNA]</scope>
    <source>
        <strain evidence="10">NRRL Y-17796</strain>
    </source>
</reference>
<gene>
    <name evidence="9" type="ORF">CANCADRAFT_32396</name>
</gene>
<dbReference type="InterPro" id="IPR013766">
    <property type="entry name" value="Thioredoxin_domain"/>
</dbReference>
<dbReference type="GO" id="GO:0005783">
    <property type="term" value="C:endoplasmic reticulum"/>
    <property type="evidence" value="ECO:0007669"/>
    <property type="project" value="TreeGrafter"/>
</dbReference>
<evidence type="ECO:0000256" key="6">
    <source>
        <dbReference type="SAM" id="Phobius"/>
    </source>
</evidence>
<evidence type="ECO:0000313" key="9">
    <source>
        <dbReference type="EMBL" id="ODV88998.1"/>
    </source>
</evidence>
<evidence type="ECO:0000313" key="10">
    <source>
        <dbReference type="Proteomes" id="UP000095023"/>
    </source>
</evidence>
<dbReference type="AlphaFoldDB" id="A0A1E4TBH3"/>
<keyword evidence="2 6" id="KW-0812">Transmembrane</keyword>
<name>A0A1E4TBH3_9ASCO</name>
<comment type="subcellular location">
    <subcellularLocation>
        <location evidence="1">Membrane</location>
        <topology evidence="1">Single-pass membrane protein</topology>
    </subcellularLocation>
</comment>
<dbReference type="PANTHER" id="PTHR46426:SF1">
    <property type="entry name" value="PROTEIN DISULFIDE-ISOMERASE TMX3"/>
    <property type="match status" value="1"/>
</dbReference>
<dbReference type="PANTHER" id="PTHR46426">
    <property type="entry name" value="PROTEIN DISULFIDE-ISOMERASE TMX3"/>
    <property type="match status" value="1"/>
</dbReference>
<evidence type="ECO:0000256" key="4">
    <source>
        <dbReference type="ARBA" id="ARBA00023136"/>
    </source>
</evidence>
<feature type="region of interest" description="Disordered" evidence="5">
    <location>
        <begin position="561"/>
        <end position="584"/>
    </location>
</feature>
<dbReference type="CDD" id="cd02961">
    <property type="entry name" value="PDI_a_family"/>
    <property type="match status" value="2"/>
</dbReference>
<evidence type="ECO:0000256" key="2">
    <source>
        <dbReference type="ARBA" id="ARBA00022692"/>
    </source>
</evidence>
<evidence type="ECO:0000256" key="3">
    <source>
        <dbReference type="ARBA" id="ARBA00022989"/>
    </source>
</evidence>
<feature type="domain" description="Thioredoxin" evidence="8">
    <location>
        <begin position="13"/>
        <end position="143"/>
    </location>
</feature>
<dbReference type="InterPro" id="IPR036249">
    <property type="entry name" value="Thioredoxin-like_sf"/>
</dbReference>
<evidence type="ECO:0000256" key="1">
    <source>
        <dbReference type="ARBA" id="ARBA00004167"/>
    </source>
</evidence>
<sequence length="741" mass="82960">MRYDMRLIFWILQLTLVSAFGFSSEPEVEDPSTEITPDNYEELLMQMPGVWFIKHFSPTCSHCRALAPHWAEFANLVLSQNDDFGVKIGNINCLAYGDLCAEHEVRAYPDMSVFKNGIKWDQLASKGDNNAERLLRYYFKIKSALGDPLAKLKPSEIGDDVVEEYMSKVLSSSSGSQANNSTAGDADKEESQGVPAHATGEKLDAPDYSLAGTGNSEPDVDADGNTDDTSNLSNTKAAPDAANIGAAVPAPVTEFNPSADVDEASLAGSPNPSGISVQLTLKSFSENVAKSPDSKWLIAFYTKKCSAWNNIKDNWAQLARYTQGHLNVGHVDCSADKKLCKGINLSPCSSIMAFKGTENIALSLERQSSLPQKVLPENNGIVYEGFRSLSDLLYVAQRLVDSDITDVSYAQFAALEEIEPVIFLYFYDGNTTPEDFEYLDKLSFPVFEHARIVKTRDPDLIERFGTSQFPKLIAVKSGQVITFNSLGPRDIRSYDKVFAWMKANWIGLYPELTAINAKEILSGRTVVLAVLDRSDTENFNMTKIEMLSAAKEYSEYQAQEENSLKAEKRKRKNRKIKEAEDKDDDKALSDAKRIRVEVPPSPPVGFAWIDGLLWERWLKVTYGVTLRNKRPRVIIVRYDEGKYWDETQSGEPISASRSEVLDTLFAIMRSPPLLSPKSSVSRISTWFYLVQNWVLFHVKLSLFFLFCSIIFLYVHRKNRHQRGARSLALPAFETPTEGKID</sequence>
<keyword evidence="3 6" id="KW-1133">Transmembrane helix</keyword>
<accession>A0A1E4TBH3</accession>
<keyword evidence="4 6" id="KW-0472">Membrane</keyword>
<protein>
    <recommendedName>
        <fullName evidence="8">Thioredoxin domain-containing protein</fullName>
    </recommendedName>
</protein>
<dbReference type="EMBL" id="KV453843">
    <property type="protein sequence ID" value="ODV88998.1"/>
    <property type="molecule type" value="Genomic_DNA"/>
</dbReference>
<proteinExistence type="predicted"/>
<feature type="transmembrane region" description="Helical" evidence="6">
    <location>
        <begin position="686"/>
        <end position="714"/>
    </location>
</feature>
<dbReference type="Gene3D" id="3.40.30.10">
    <property type="entry name" value="Glutaredoxin"/>
    <property type="match status" value="2"/>
</dbReference>
<evidence type="ECO:0000259" key="8">
    <source>
        <dbReference type="PROSITE" id="PS51352"/>
    </source>
</evidence>
<dbReference type="SUPFAM" id="SSF52833">
    <property type="entry name" value="Thioredoxin-like"/>
    <property type="match status" value="3"/>
</dbReference>
<feature type="compositionally biased region" description="Polar residues" evidence="5">
    <location>
        <begin position="227"/>
        <end position="236"/>
    </location>
</feature>
<dbReference type="PROSITE" id="PS51352">
    <property type="entry name" value="THIOREDOXIN_2"/>
    <property type="match status" value="1"/>
</dbReference>
<dbReference type="Proteomes" id="UP000095023">
    <property type="component" value="Unassembled WGS sequence"/>
</dbReference>
<organism evidence="9 10">
    <name type="scientific">Tortispora caseinolytica NRRL Y-17796</name>
    <dbReference type="NCBI Taxonomy" id="767744"/>
    <lineage>
        <taxon>Eukaryota</taxon>
        <taxon>Fungi</taxon>
        <taxon>Dikarya</taxon>
        <taxon>Ascomycota</taxon>
        <taxon>Saccharomycotina</taxon>
        <taxon>Trigonopsidomycetes</taxon>
        <taxon>Trigonopsidales</taxon>
        <taxon>Trigonopsidaceae</taxon>
        <taxon>Tortispora</taxon>
    </lineage>
</organism>
<keyword evidence="7" id="KW-0732">Signal</keyword>
<feature type="chain" id="PRO_5009163162" description="Thioredoxin domain-containing protein" evidence="7">
    <location>
        <begin position="20"/>
        <end position="741"/>
    </location>
</feature>